<name>A0AA95HK64_9GAMM</name>
<proteinExistence type="predicted"/>
<dbReference type="Proteomes" id="UP001301326">
    <property type="component" value="Chromosome"/>
</dbReference>
<accession>A0AA95HK64</accession>
<evidence type="ECO:0000313" key="1">
    <source>
        <dbReference type="EMBL" id="WGZ95989.1"/>
    </source>
</evidence>
<sequence>MSEYQYYDFRAIDQSLTAAQKASVASLSSRAQVSSQRAEFVYHYGDFRGNVTQLMRGTFDVMLYIANWGNASLNVKAAQGIVWGRRRIRHSCSGSWGQAPCWALSVCWSGSG</sequence>
<reference evidence="1" key="2">
    <citation type="submission" date="2023-04" db="EMBL/GenBank/DDBJ databases">
        <authorList>
            <person name="Beletskiy A.V."/>
            <person name="Mardanov A.V."/>
            <person name="Ravin N.V."/>
        </authorList>
    </citation>
    <scope>NUCLEOTIDE SEQUENCE</scope>
    <source>
        <strain evidence="1">GKL-02</strain>
    </source>
</reference>
<reference evidence="1" key="1">
    <citation type="journal article" date="2023" name="Int. J. Mol. Sci.">
        <title>Metagenomics Revealed a New Genus 'Candidatus Thiocaldithrix dubininis' gen. nov., sp. nov. and a New Species 'Candidatus Thiothrix putei' sp. nov. in the Family Thiotrichaceae, Some Members of Which Have Traits of Both Na+- and H+-Motive Energetics.</title>
        <authorList>
            <person name="Ravin N.V."/>
            <person name="Muntyan M.S."/>
            <person name="Smolyakov D.D."/>
            <person name="Rudenko T.S."/>
            <person name="Beletsky A.V."/>
            <person name="Mardanov A.V."/>
            <person name="Grabovich M.Y."/>
        </authorList>
    </citation>
    <scope>NUCLEOTIDE SEQUENCE</scope>
    <source>
        <strain evidence="1">GKL-02</strain>
    </source>
</reference>
<dbReference type="KEGG" id="tput:QJT81_08415"/>
<dbReference type="EMBL" id="CP124756">
    <property type="protein sequence ID" value="WGZ95989.1"/>
    <property type="molecule type" value="Genomic_DNA"/>
</dbReference>
<gene>
    <name evidence="1" type="ORF">QJT81_08415</name>
</gene>
<organism evidence="1">
    <name type="scientific">Candidatus Thiothrix putei</name>
    <dbReference type="NCBI Taxonomy" id="3080811"/>
    <lineage>
        <taxon>Bacteria</taxon>
        <taxon>Pseudomonadati</taxon>
        <taxon>Pseudomonadota</taxon>
        <taxon>Gammaproteobacteria</taxon>
        <taxon>Thiotrichales</taxon>
        <taxon>Thiotrichaceae</taxon>
        <taxon>Thiothrix</taxon>
    </lineage>
</organism>
<protein>
    <submittedName>
        <fullName evidence="1">Uncharacterized protein</fullName>
    </submittedName>
</protein>
<dbReference type="AlphaFoldDB" id="A0AA95HK64"/>